<comment type="caution">
    <text evidence="1">The sequence shown here is derived from an EMBL/GenBank/DDBJ whole genome shotgun (WGS) entry which is preliminary data.</text>
</comment>
<accession>A0A0A3HTD9</accession>
<organism evidence="1 2">
    <name type="scientific">Ureibacillus manganicus DSM 26584</name>
    <dbReference type="NCBI Taxonomy" id="1384049"/>
    <lineage>
        <taxon>Bacteria</taxon>
        <taxon>Bacillati</taxon>
        <taxon>Bacillota</taxon>
        <taxon>Bacilli</taxon>
        <taxon>Bacillales</taxon>
        <taxon>Caryophanaceae</taxon>
        <taxon>Ureibacillus</taxon>
    </lineage>
</organism>
<sequence length="215" mass="25082">MMNLVLKMLFYPSPKLTISKEEEIRFNHLYEIALQTPDKLIHYTIPIPKYKFLYYLAMKKPIIFHGSNNKTIDCFEPGDQTQYNGKLVNAVFATKDPIWPVFFATLQKEKIIGDIRNASLSADRDKAFHFYSLTKETLANQPWDSGMIYILPKEPFNYLGEGSIQFNEWISNDPVLPLAKLKVNPSDFFFYNKVATHRAGESILKSWLLYKLRTR</sequence>
<dbReference type="OrthoDB" id="3518779at2"/>
<evidence type="ECO:0000313" key="2">
    <source>
        <dbReference type="Proteomes" id="UP000030416"/>
    </source>
</evidence>
<gene>
    <name evidence="1" type="ORF">CD29_19670</name>
</gene>
<dbReference type="AlphaFoldDB" id="A0A0A3HTD9"/>
<proteinExistence type="predicted"/>
<reference evidence="1 2" key="1">
    <citation type="submission" date="2014-02" db="EMBL/GenBank/DDBJ databases">
        <title>Draft genome sequence of Lysinibacillus manganicus DSM 26584T.</title>
        <authorList>
            <person name="Zhang F."/>
            <person name="Wang G."/>
            <person name="Zhang L."/>
        </authorList>
    </citation>
    <scope>NUCLEOTIDE SEQUENCE [LARGE SCALE GENOMIC DNA]</scope>
    <source>
        <strain evidence="1 2">DSM 26584</strain>
    </source>
</reference>
<keyword evidence="2" id="KW-1185">Reference proteome</keyword>
<dbReference type="eggNOG" id="ENOG5031RY4">
    <property type="taxonomic scope" value="Bacteria"/>
</dbReference>
<protein>
    <submittedName>
        <fullName evidence="1">Uncharacterized protein</fullName>
    </submittedName>
</protein>
<dbReference type="Proteomes" id="UP000030416">
    <property type="component" value="Unassembled WGS sequence"/>
</dbReference>
<dbReference type="EMBL" id="JPVN01000047">
    <property type="protein sequence ID" value="KGR73558.1"/>
    <property type="molecule type" value="Genomic_DNA"/>
</dbReference>
<name>A0A0A3HTD9_9BACL</name>
<evidence type="ECO:0000313" key="1">
    <source>
        <dbReference type="EMBL" id="KGR73558.1"/>
    </source>
</evidence>